<evidence type="ECO:0008006" key="2">
    <source>
        <dbReference type="Google" id="ProtNLM"/>
    </source>
</evidence>
<protein>
    <recommendedName>
        <fullName evidence="2">Tetratricopeptide repeat family protein</fullName>
    </recommendedName>
</protein>
<dbReference type="KEGG" id="fph:Fphi_1825"/>
<accession>B0U0U9</accession>
<organism evidence="1">
    <name type="scientific">Francisella philomiragia subsp. philomiragia (strain ATCC 25017 / CCUG 19701 / FSC 153 / O#319-036)</name>
    <dbReference type="NCBI Taxonomy" id="484022"/>
    <lineage>
        <taxon>Bacteria</taxon>
        <taxon>Pseudomonadati</taxon>
        <taxon>Pseudomonadota</taxon>
        <taxon>Gammaproteobacteria</taxon>
        <taxon>Thiotrichales</taxon>
        <taxon>Francisellaceae</taxon>
        <taxon>Francisella</taxon>
    </lineage>
</organism>
<dbReference type="AlphaFoldDB" id="B0U0U9"/>
<gene>
    <name evidence="1" type="ordered locus">Fphi_1825</name>
</gene>
<sequence length="1030" mass="121417">MKIQMINRVFSFFSKGNTYNQTNVTINASKNQTLLKSIDQLFHNGNINKAFETLNNAIQEQSHNESKYPFLVKKLGYYLELSNVDKAKSLADTINENYSNYIDIKFNECRLVLLSIDNNKEEFNKLIIHLKNVEQITKSDNYFQLMFAINTGDSEKAEELFNKLDENEKKDDFLAANVFISSYYKNNNLDDSQQAEKYFQLVLKNSPKFLNKFHAQQFFTENIINNSLQSFNKFDKESLTTFLDSLSNIFSAKEHFSEVVINHLINLNAFVLLLLERKDEYIDFYDKNEALLFNKHYLHYSSFKNISIDHHKIQTELITNQDKFFLLNYASLLFNTENKEVFSFFKENINLFTGYSYVIYFYVRACINLDHEIQKDILNIIENNKNNSFELYLSYLYIQSHNSNTITKDDINNLIKFIENENINYIKIKEAVDILEKLNMSTEYINVAVSKISIFERLSYDVLKKCRNDKSLQIDDFERFIANIDENQYADYIGDIYIEYNRYDKAFEYFLKNWEVSKTLESARLLLSVAYKHFHKFTIRINEEVEKEAIEFLLAHKKDLDFYFIGTISSFLLNVENDPNKAIKIINDKILSLNIDGLSLLEKENLCRLYFDSITNNEKSYKECINNLTYYKEGKYYLNRDIFTEIHYIYFTKLNLELVSDTSIRKLSLDSTFEKKSLFHTITNTIISNIENSRFVKSIQIDLESKNPFSELLLILEENSKYKENNLKNHSDGANISFWNLAGNYDKYLSLIAVLLERSELSFNSCNINYHTKKVKKLLTLSSILFLNYNGKLEDILKREDVYIQKTSYIWLYNYVTNLDKHDELLSISVENGNIMNSSLDKSQVQQLSQHLKKIILNIEDSKIEDDTKVALPFKIGNDLASAIGQQELQALALSWKKNYQIITEDRIFEVMFEKLRLNTTMVSNSLALIGKDDSFEFQIKLHRKKYKYVINVFLLKYLVSLITTRYLVDNLSDIDFQLIKIMDDYDWLESIKKYYVDTYKVLYPKAVIPKKDFIAENIEYIFKSIGKSY</sequence>
<proteinExistence type="predicted"/>
<reference evidence="1" key="1">
    <citation type="submission" date="2009-01" db="EMBL/GenBank/DDBJ databases">
        <title>Complete sequence of chromosome of Francisella philomiragia subsp. philomiragia ATCC 25017.</title>
        <authorList>
            <consortium name="US DOE Joint Genome Institute"/>
            <person name="Copeland A."/>
            <person name="Lucas S."/>
            <person name="Lapidus A."/>
            <person name="Barry K."/>
            <person name="Detter J.C."/>
            <person name="Glavina del Rio T."/>
            <person name="Hammon N."/>
            <person name="Israni S."/>
            <person name="Dalin E."/>
            <person name="Tice H."/>
            <person name="Pitluck S."/>
            <person name="Chain P."/>
            <person name="Malfatti S."/>
            <person name="Shin M."/>
            <person name="Vergez L."/>
            <person name="Schmutz J."/>
            <person name="Larimer F."/>
            <person name="Land M."/>
            <person name="Hauser L."/>
            <person name="Richardson P."/>
        </authorList>
    </citation>
    <scope>NUCLEOTIDE SEQUENCE</scope>
    <source>
        <strain evidence="1">ATCC 25017</strain>
    </source>
</reference>
<evidence type="ECO:0000313" key="1">
    <source>
        <dbReference type="EMBL" id="ABZ88052.1"/>
    </source>
</evidence>
<dbReference type="EMBL" id="CP000937">
    <property type="protein sequence ID" value="ABZ88052.1"/>
    <property type="molecule type" value="Genomic_DNA"/>
</dbReference>
<dbReference type="Gene3D" id="1.25.40.10">
    <property type="entry name" value="Tetratricopeptide repeat domain"/>
    <property type="match status" value="1"/>
</dbReference>
<dbReference type="HOGENOM" id="CLU_011626_0_0_6"/>
<dbReference type="InterPro" id="IPR011990">
    <property type="entry name" value="TPR-like_helical_dom_sf"/>
</dbReference>
<name>B0U0U9_FRAP2</name>